<keyword evidence="4" id="KW-0597">Phosphoprotein</keyword>
<keyword evidence="7" id="KW-1185">Reference proteome</keyword>
<dbReference type="Gene3D" id="1.10.1200.10">
    <property type="entry name" value="ACP-like"/>
    <property type="match status" value="1"/>
</dbReference>
<name>A0A9X2XY09_9BACT</name>
<keyword evidence="3" id="KW-0596">Phosphopantetheine</keyword>
<evidence type="ECO:0000256" key="1">
    <source>
        <dbReference type="ARBA" id="ARBA00001957"/>
    </source>
</evidence>
<dbReference type="FunFam" id="1.10.1200.10:FF:000005">
    <property type="entry name" value="Nonribosomal peptide synthetase 1"/>
    <property type="match status" value="1"/>
</dbReference>
<dbReference type="PROSITE" id="PS50075">
    <property type="entry name" value="CARRIER"/>
    <property type="match status" value="1"/>
</dbReference>
<proteinExistence type="inferred from homology"/>
<dbReference type="AlphaFoldDB" id="A0A9X2XY09"/>
<dbReference type="Proteomes" id="UP001155483">
    <property type="component" value="Unassembled WGS sequence"/>
</dbReference>
<dbReference type="GO" id="GO:0005829">
    <property type="term" value="C:cytosol"/>
    <property type="evidence" value="ECO:0007669"/>
    <property type="project" value="TreeGrafter"/>
</dbReference>
<feature type="domain" description="Carrier" evidence="5">
    <location>
        <begin position="170"/>
        <end position="245"/>
    </location>
</feature>
<dbReference type="PANTHER" id="PTHR45527">
    <property type="entry name" value="NONRIBOSOMAL PEPTIDE SYNTHETASE"/>
    <property type="match status" value="1"/>
</dbReference>
<feature type="non-terminal residue" evidence="6">
    <location>
        <position position="1"/>
    </location>
</feature>
<dbReference type="InterPro" id="IPR006162">
    <property type="entry name" value="Ppantetheine_attach_site"/>
</dbReference>
<evidence type="ECO:0000313" key="7">
    <source>
        <dbReference type="Proteomes" id="UP001155483"/>
    </source>
</evidence>
<dbReference type="GO" id="GO:0043041">
    <property type="term" value="P:amino acid activation for nonribosomal peptide biosynthetic process"/>
    <property type="evidence" value="ECO:0007669"/>
    <property type="project" value="TreeGrafter"/>
</dbReference>
<evidence type="ECO:0000256" key="4">
    <source>
        <dbReference type="ARBA" id="ARBA00022553"/>
    </source>
</evidence>
<comment type="similarity">
    <text evidence="2">Belongs to the ATP-dependent AMP-binding enzyme family.</text>
</comment>
<dbReference type="InterPro" id="IPR036736">
    <property type="entry name" value="ACP-like_sf"/>
</dbReference>
<reference evidence="6" key="2">
    <citation type="submission" date="2023-04" db="EMBL/GenBank/DDBJ databases">
        <title>Paracnuella aquatica gen. nov., sp. nov., a member of the family Chitinophagaceae isolated from a hot spring.</title>
        <authorList>
            <person name="Wang C."/>
        </authorList>
    </citation>
    <scope>NUCLEOTIDE SEQUENCE</scope>
    <source>
        <strain evidence="6">LB-8</strain>
    </source>
</reference>
<evidence type="ECO:0000259" key="5">
    <source>
        <dbReference type="PROSITE" id="PS50075"/>
    </source>
</evidence>
<dbReference type="SUPFAM" id="SSF47336">
    <property type="entry name" value="ACP-like"/>
    <property type="match status" value="1"/>
</dbReference>
<comment type="caution">
    <text evidence="6">The sequence shown here is derived from an EMBL/GenBank/DDBJ whole genome shotgun (WGS) entry which is preliminary data.</text>
</comment>
<dbReference type="Gene3D" id="2.30.38.10">
    <property type="entry name" value="Luciferase, Domain 3"/>
    <property type="match status" value="1"/>
</dbReference>
<dbReference type="EMBL" id="JAOTIF010000021">
    <property type="protein sequence ID" value="MCU7551486.1"/>
    <property type="molecule type" value="Genomic_DNA"/>
</dbReference>
<dbReference type="SUPFAM" id="SSF56801">
    <property type="entry name" value="Acetyl-CoA synthetase-like"/>
    <property type="match status" value="1"/>
</dbReference>
<evidence type="ECO:0000256" key="2">
    <source>
        <dbReference type="ARBA" id="ARBA00006432"/>
    </source>
</evidence>
<gene>
    <name evidence="6" type="ORF">OCK74_20360</name>
</gene>
<dbReference type="InterPro" id="IPR009081">
    <property type="entry name" value="PP-bd_ACP"/>
</dbReference>
<dbReference type="FunFam" id="3.30.300.30:FF:000010">
    <property type="entry name" value="Enterobactin synthetase component F"/>
    <property type="match status" value="1"/>
</dbReference>
<evidence type="ECO:0000313" key="6">
    <source>
        <dbReference type="EMBL" id="MCU7551486.1"/>
    </source>
</evidence>
<accession>A0A9X2XY09</accession>
<protein>
    <submittedName>
        <fullName evidence="6">Non-ribosomal peptide synthetase</fullName>
    </submittedName>
</protein>
<evidence type="ECO:0000256" key="3">
    <source>
        <dbReference type="ARBA" id="ARBA00022450"/>
    </source>
</evidence>
<dbReference type="PANTHER" id="PTHR45527:SF1">
    <property type="entry name" value="FATTY ACID SYNTHASE"/>
    <property type="match status" value="1"/>
</dbReference>
<dbReference type="InterPro" id="IPR025110">
    <property type="entry name" value="AMP-bd_C"/>
</dbReference>
<dbReference type="RefSeq" id="WP_279298925.1">
    <property type="nucleotide sequence ID" value="NZ_JAOTIF010000021.1"/>
</dbReference>
<dbReference type="GO" id="GO:0044550">
    <property type="term" value="P:secondary metabolite biosynthetic process"/>
    <property type="evidence" value="ECO:0007669"/>
    <property type="project" value="TreeGrafter"/>
</dbReference>
<dbReference type="Gene3D" id="3.30.300.30">
    <property type="match status" value="1"/>
</dbReference>
<organism evidence="6 7">
    <name type="scientific">Paraflavisolibacter caeni</name>
    <dbReference type="NCBI Taxonomy" id="2982496"/>
    <lineage>
        <taxon>Bacteria</taxon>
        <taxon>Pseudomonadati</taxon>
        <taxon>Bacteroidota</taxon>
        <taxon>Chitinophagia</taxon>
        <taxon>Chitinophagales</taxon>
        <taxon>Chitinophagaceae</taxon>
        <taxon>Paraflavisolibacter</taxon>
    </lineage>
</organism>
<reference evidence="6" key="1">
    <citation type="submission" date="2022-09" db="EMBL/GenBank/DDBJ databases">
        <authorList>
            <person name="Yuan C."/>
            <person name="Ke Z."/>
        </authorList>
    </citation>
    <scope>NUCLEOTIDE SEQUENCE</scope>
    <source>
        <strain evidence="6">LB-8</strain>
    </source>
</reference>
<sequence>PIGVVGEICVGGAGLARGYLNREELTREKFIASPFKAGARLYRTGDMGRWLQDGSIEYLGRRDEQVKIRGYRIELGEIESVVLQRGGVRQCVVVAKEEEEGSRKRLVGYVVAEEALNKEALIDYLKARLPEYMVPLQWVQLEQLPLTANGKVDRRALPQVEVGATSRYVAPTNEVQQQLVQIWQQLLKVTPIGIHDNFFELGGHSLMATRLLSAIRKDFKIDISIREFFNNSTVVGIEDEIEKANWVAVKPITDDFDNLEKFSI</sequence>
<dbReference type="InterPro" id="IPR045851">
    <property type="entry name" value="AMP-bd_C_sf"/>
</dbReference>
<dbReference type="GO" id="GO:0031177">
    <property type="term" value="F:phosphopantetheine binding"/>
    <property type="evidence" value="ECO:0007669"/>
    <property type="project" value="TreeGrafter"/>
</dbReference>
<dbReference type="Pfam" id="PF00550">
    <property type="entry name" value="PP-binding"/>
    <property type="match status" value="1"/>
</dbReference>
<comment type="cofactor">
    <cofactor evidence="1">
        <name>pantetheine 4'-phosphate</name>
        <dbReference type="ChEBI" id="CHEBI:47942"/>
    </cofactor>
</comment>
<dbReference type="PROSITE" id="PS00012">
    <property type="entry name" value="PHOSPHOPANTETHEINE"/>
    <property type="match status" value="1"/>
</dbReference>
<dbReference type="Pfam" id="PF13193">
    <property type="entry name" value="AMP-binding_C"/>
    <property type="match status" value="1"/>
</dbReference>